<reference evidence="1" key="2">
    <citation type="submission" date="2022-06" db="UniProtKB">
        <authorList>
            <consortium name="EnsemblMetazoa"/>
        </authorList>
    </citation>
    <scope>IDENTIFICATION</scope>
    <source>
        <strain evidence="1">PS312</strain>
    </source>
</reference>
<accession>A0A2A6BZP3</accession>
<name>A0A2A6BZP3_PRIPA</name>
<protein>
    <submittedName>
        <fullName evidence="1">Uncharacterized protein</fullName>
    </submittedName>
</protein>
<evidence type="ECO:0000313" key="1">
    <source>
        <dbReference type="EnsemblMetazoa" id="PPA26903.1"/>
    </source>
</evidence>
<sequence>MGTPLFVVFHSLLIMVAAQEISYDSMLCYNFGFRNSTPEYKKIEYLKMVDSLNNATSRDAQEEVAADFINNQWGKWLKPKVESVPTMISESSFFIYGPMGFTNQYIIYIVLGQSLFRIEARWRLVYYLNDLLSELERKLASDKFEEISNSLWAMDKKYKQDVRAYYPKWIESVIKAIPTASKRRAFKKELEKKHFYVYYEKDMDHWEGPGRYSCIDSADK</sequence>
<proteinExistence type="predicted"/>
<accession>A0A8R1UG50</accession>
<dbReference type="Proteomes" id="UP000005239">
    <property type="component" value="Unassembled WGS sequence"/>
</dbReference>
<dbReference type="AlphaFoldDB" id="A0A2A6BZP3"/>
<gene>
    <name evidence="1" type="primary">WBGene00116457</name>
</gene>
<keyword evidence="2" id="KW-1185">Reference proteome</keyword>
<evidence type="ECO:0000313" key="2">
    <source>
        <dbReference type="Proteomes" id="UP000005239"/>
    </source>
</evidence>
<reference evidence="2" key="1">
    <citation type="journal article" date="2008" name="Nat. Genet.">
        <title>The Pristionchus pacificus genome provides a unique perspective on nematode lifestyle and parasitism.</title>
        <authorList>
            <person name="Dieterich C."/>
            <person name="Clifton S.W."/>
            <person name="Schuster L.N."/>
            <person name="Chinwalla A."/>
            <person name="Delehaunty K."/>
            <person name="Dinkelacker I."/>
            <person name="Fulton L."/>
            <person name="Fulton R."/>
            <person name="Godfrey J."/>
            <person name="Minx P."/>
            <person name="Mitreva M."/>
            <person name="Roeseler W."/>
            <person name="Tian H."/>
            <person name="Witte H."/>
            <person name="Yang S.P."/>
            <person name="Wilson R.K."/>
            <person name="Sommer R.J."/>
        </authorList>
    </citation>
    <scope>NUCLEOTIDE SEQUENCE [LARGE SCALE GENOMIC DNA]</scope>
    <source>
        <strain evidence="2">PS312</strain>
    </source>
</reference>
<dbReference type="EnsemblMetazoa" id="PPA26903.1">
    <property type="protein sequence ID" value="PPA26903.1"/>
    <property type="gene ID" value="WBGene00116457"/>
</dbReference>
<organism evidence="1 2">
    <name type="scientific">Pristionchus pacificus</name>
    <name type="common">Parasitic nematode worm</name>
    <dbReference type="NCBI Taxonomy" id="54126"/>
    <lineage>
        <taxon>Eukaryota</taxon>
        <taxon>Metazoa</taxon>
        <taxon>Ecdysozoa</taxon>
        <taxon>Nematoda</taxon>
        <taxon>Chromadorea</taxon>
        <taxon>Rhabditida</taxon>
        <taxon>Rhabditina</taxon>
        <taxon>Diplogasteromorpha</taxon>
        <taxon>Diplogasteroidea</taxon>
        <taxon>Neodiplogasteridae</taxon>
        <taxon>Pristionchus</taxon>
    </lineage>
</organism>